<dbReference type="AlphaFoldDB" id="A0A232LMZ4"/>
<gene>
    <name evidence="1" type="ORF">Egran_06699</name>
</gene>
<comment type="caution">
    <text evidence="1">The sequence shown here is derived from an EMBL/GenBank/DDBJ whole genome shotgun (WGS) entry which is preliminary data.</text>
</comment>
<protein>
    <submittedName>
        <fullName evidence="1">Uncharacterized protein</fullName>
    </submittedName>
</protein>
<dbReference type="OrthoDB" id="5332281at2759"/>
<sequence>MSKLGLAPVITTTKAPKHYGTSCNSTWQASRDRGYPKVRDMWEEEDKCEIMSWFIYMNDDLARDKKIKLPFYRKWAGTNPSGSALEFEDQLYELKLNCTLKSDLNKVPKTCFVKKTRASDSADYIEIHYNLQIENNQSGLMKFSLDIGGEEYSAVNATY</sequence>
<name>A0A232LMZ4_9EURO</name>
<evidence type="ECO:0000313" key="2">
    <source>
        <dbReference type="Proteomes" id="UP000243515"/>
    </source>
</evidence>
<dbReference type="EMBL" id="NPHW01006814">
    <property type="protein sequence ID" value="OXV05533.1"/>
    <property type="molecule type" value="Genomic_DNA"/>
</dbReference>
<organism evidence="1 2">
    <name type="scientific">Elaphomyces granulatus</name>
    <dbReference type="NCBI Taxonomy" id="519963"/>
    <lineage>
        <taxon>Eukaryota</taxon>
        <taxon>Fungi</taxon>
        <taxon>Dikarya</taxon>
        <taxon>Ascomycota</taxon>
        <taxon>Pezizomycotina</taxon>
        <taxon>Eurotiomycetes</taxon>
        <taxon>Eurotiomycetidae</taxon>
        <taxon>Eurotiales</taxon>
        <taxon>Elaphomycetaceae</taxon>
        <taxon>Elaphomyces</taxon>
    </lineage>
</organism>
<dbReference type="Proteomes" id="UP000243515">
    <property type="component" value="Unassembled WGS sequence"/>
</dbReference>
<proteinExistence type="predicted"/>
<reference evidence="1 2" key="1">
    <citation type="journal article" date="2015" name="Environ. Microbiol.">
        <title>Metagenome sequence of Elaphomyces granulatus from sporocarp tissue reveals Ascomycota ectomycorrhizal fingerprints of genome expansion and a Proteobacteria-rich microbiome.</title>
        <authorList>
            <person name="Quandt C.A."/>
            <person name="Kohler A."/>
            <person name="Hesse C.N."/>
            <person name="Sharpton T.J."/>
            <person name="Martin F."/>
            <person name="Spatafora J.W."/>
        </authorList>
    </citation>
    <scope>NUCLEOTIDE SEQUENCE [LARGE SCALE GENOMIC DNA]</scope>
    <source>
        <strain evidence="1 2">OSC145934</strain>
    </source>
</reference>
<evidence type="ECO:0000313" key="1">
    <source>
        <dbReference type="EMBL" id="OXV05533.1"/>
    </source>
</evidence>
<keyword evidence="2" id="KW-1185">Reference proteome</keyword>
<accession>A0A232LMZ4</accession>